<dbReference type="SUPFAM" id="SSF54160">
    <property type="entry name" value="Chromo domain-like"/>
    <property type="match status" value="1"/>
</dbReference>
<evidence type="ECO:0000259" key="2">
    <source>
        <dbReference type="PROSITE" id="PS50013"/>
    </source>
</evidence>
<keyword evidence="4" id="KW-1185">Reference proteome</keyword>
<gene>
    <name evidence="3" type="ORF">GH714_043698</name>
</gene>
<dbReference type="SMART" id="SM00298">
    <property type="entry name" value="CHROMO"/>
    <property type="match status" value="1"/>
</dbReference>
<evidence type="ECO:0000313" key="4">
    <source>
        <dbReference type="Proteomes" id="UP000467840"/>
    </source>
</evidence>
<sequence length="217" mass="24860">MEMELHRPQDLTSAISLTRLFERRGGPKRFTPTSKPTLSNSANSPTQKTFKRLTKAEMEDRRVRGLCFNCDEVYTKGHQCKQLFWLDGVEESVQGDKEERELEEESDPKSHFPIEPSLPILSKGEMHPSPQAVIDSRILKGQPQVLVHWEGLSPAEASWEAVNSFRSRYPSFVLEDKHNFNGRVGVMSRSREVQMLPWSDKFAKGILYQKRGLKEGS</sequence>
<dbReference type="EMBL" id="JAAGAX010000105">
    <property type="protein sequence ID" value="KAF2282527.1"/>
    <property type="molecule type" value="Genomic_DNA"/>
</dbReference>
<evidence type="ECO:0000256" key="1">
    <source>
        <dbReference type="SAM" id="MobiDB-lite"/>
    </source>
</evidence>
<dbReference type="AlphaFoldDB" id="A0A6A6K1M6"/>
<dbReference type="InterPro" id="IPR016197">
    <property type="entry name" value="Chromo-like_dom_sf"/>
</dbReference>
<protein>
    <recommendedName>
        <fullName evidence="2">Chromo domain-containing protein</fullName>
    </recommendedName>
</protein>
<feature type="region of interest" description="Disordered" evidence="1">
    <location>
        <begin position="95"/>
        <end position="126"/>
    </location>
</feature>
<feature type="compositionally biased region" description="Polar residues" evidence="1">
    <location>
        <begin position="31"/>
        <end position="47"/>
    </location>
</feature>
<reference evidence="3 4" key="1">
    <citation type="journal article" date="2020" name="Mol. Plant">
        <title>The Chromosome-Based Rubber Tree Genome Provides New Insights into Spurge Genome Evolution and Rubber Biosynthesis.</title>
        <authorList>
            <person name="Liu J."/>
            <person name="Shi C."/>
            <person name="Shi C.C."/>
            <person name="Li W."/>
            <person name="Zhang Q.J."/>
            <person name="Zhang Y."/>
            <person name="Li K."/>
            <person name="Lu H.F."/>
            <person name="Shi C."/>
            <person name="Zhu S.T."/>
            <person name="Xiao Z.Y."/>
            <person name="Nan H."/>
            <person name="Yue Y."/>
            <person name="Zhu X.G."/>
            <person name="Wu Y."/>
            <person name="Hong X.N."/>
            <person name="Fan G.Y."/>
            <person name="Tong Y."/>
            <person name="Zhang D."/>
            <person name="Mao C.L."/>
            <person name="Liu Y.L."/>
            <person name="Hao S.J."/>
            <person name="Liu W.Q."/>
            <person name="Lv M.Q."/>
            <person name="Zhang H.B."/>
            <person name="Liu Y."/>
            <person name="Hu-Tang G.R."/>
            <person name="Wang J.P."/>
            <person name="Wang J.H."/>
            <person name="Sun Y.H."/>
            <person name="Ni S.B."/>
            <person name="Chen W.B."/>
            <person name="Zhang X.C."/>
            <person name="Jiao Y.N."/>
            <person name="Eichler E.E."/>
            <person name="Li G.H."/>
            <person name="Liu X."/>
            <person name="Gao L.Z."/>
        </authorList>
    </citation>
    <scope>NUCLEOTIDE SEQUENCE [LARGE SCALE GENOMIC DNA]</scope>
    <source>
        <strain evidence="4">cv. GT1</strain>
        <tissue evidence="3">Leaf</tissue>
    </source>
</reference>
<name>A0A6A6K1M6_HEVBR</name>
<organism evidence="3 4">
    <name type="scientific">Hevea brasiliensis</name>
    <name type="common">Para rubber tree</name>
    <name type="synonym">Siphonia brasiliensis</name>
    <dbReference type="NCBI Taxonomy" id="3981"/>
    <lineage>
        <taxon>Eukaryota</taxon>
        <taxon>Viridiplantae</taxon>
        <taxon>Streptophyta</taxon>
        <taxon>Embryophyta</taxon>
        <taxon>Tracheophyta</taxon>
        <taxon>Spermatophyta</taxon>
        <taxon>Magnoliopsida</taxon>
        <taxon>eudicotyledons</taxon>
        <taxon>Gunneridae</taxon>
        <taxon>Pentapetalae</taxon>
        <taxon>rosids</taxon>
        <taxon>fabids</taxon>
        <taxon>Malpighiales</taxon>
        <taxon>Euphorbiaceae</taxon>
        <taxon>Crotonoideae</taxon>
        <taxon>Micrandreae</taxon>
        <taxon>Hevea</taxon>
    </lineage>
</organism>
<accession>A0A6A6K1M6</accession>
<evidence type="ECO:0000313" key="3">
    <source>
        <dbReference type="EMBL" id="KAF2282527.1"/>
    </source>
</evidence>
<dbReference type="Gene3D" id="2.40.50.40">
    <property type="match status" value="1"/>
</dbReference>
<proteinExistence type="predicted"/>
<dbReference type="InterPro" id="IPR023780">
    <property type="entry name" value="Chromo_domain"/>
</dbReference>
<feature type="region of interest" description="Disordered" evidence="1">
    <location>
        <begin position="22"/>
        <end position="47"/>
    </location>
</feature>
<feature type="domain" description="Chromo" evidence="2">
    <location>
        <begin position="128"/>
        <end position="175"/>
    </location>
</feature>
<comment type="caution">
    <text evidence="3">The sequence shown here is derived from an EMBL/GenBank/DDBJ whole genome shotgun (WGS) entry which is preliminary data.</text>
</comment>
<dbReference type="Pfam" id="PF00385">
    <property type="entry name" value="Chromo"/>
    <property type="match status" value="1"/>
</dbReference>
<dbReference type="Proteomes" id="UP000467840">
    <property type="component" value="Unassembled WGS sequence"/>
</dbReference>
<dbReference type="PROSITE" id="PS50013">
    <property type="entry name" value="CHROMO_2"/>
    <property type="match status" value="1"/>
</dbReference>
<dbReference type="InterPro" id="IPR000953">
    <property type="entry name" value="Chromo/chromo_shadow_dom"/>
</dbReference>